<dbReference type="SMART" id="SM00164">
    <property type="entry name" value="TBC"/>
    <property type="match status" value="1"/>
</dbReference>
<dbReference type="InterPro" id="IPR035969">
    <property type="entry name" value="Rab-GAP_TBC_sf"/>
</dbReference>
<dbReference type="SUPFAM" id="SSF47923">
    <property type="entry name" value="Ypt/Rab-GAP domain of gyp1p"/>
    <property type="match status" value="2"/>
</dbReference>
<feature type="domain" description="Rab-GAP TBC" evidence="1">
    <location>
        <begin position="7"/>
        <end position="193"/>
    </location>
</feature>
<comment type="caution">
    <text evidence="2">The sequence shown here is derived from an EMBL/GenBank/DDBJ whole genome shotgun (WGS) entry which is preliminary data.</text>
</comment>
<gene>
    <name evidence="2" type="ORF">BdWA1_003400</name>
</gene>
<dbReference type="PANTHER" id="PTHR47219">
    <property type="entry name" value="RAB GTPASE-ACTIVATING PROTEIN 1-LIKE"/>
    <property type="match status" value="1"/>
</dbReference>
<evidence type="ECO:0000313" key="3">
    <source>
        <dbReference type="Proteomes" id="UP001214638"/>
    </source>
</evidence>
<evidence type="ECO:0000313" key="2">
    <source>
        <dbReference type="EMBL" id="KAK2195100.1"/>
    </source>
</evidence>
<dbReference type="Gene3D" id="1.10.472.80">
    <property type="entry name" value="Ypt/Rab-GAP domain of gyp1p, domain 3"/>
    <property type="match status" value="1"/>
</dbReference>
<dbReference type="GeneID" id="94337697"/>
<proteinExistence type="predicted"/>
<dbReference type="AlphaFoldDB" id="A0AAD9UMU2"/>
<dbReference type="Pfam" id="PF00566">
    <property type="entry name" value="RabGAP-TBC"/>
    <property type="match status" value="1"/>
</dbReference>
<name>A0AAD9UMU2_9APIC</name>
<keyword evidence="3" id="KW-1185">Reference proteome</keyword>
<dbReference type="InterPro" id="IPR050302">
    <property type="entry name" value="Rab_GAP_TBC_domain"/>
</dbReference>
<evidence type="ECO:0000259" key="1">
    <source>
        <dbReference type="PROSITE" id="PS50086"/>
    </source>
</evidence>
<organism evidence="2 3">
    <name type="scientific">Babesia duncani</name>
    <dbReference type="NCBI Taxonomy" id="323732"/>
    <lineage>
        <taxon>Eukaryota</taxon>
        <taxon>Sar</taxon>
        <taxon>Alveolata</taxon>
        <taxon>Apicomplexa</taxon>
        <taxon>Aconoidasida</taxon>
        <taxon>Piroplasmida</taxon>
        <taxon>Babesiidae</taxon>
        <taxon>Babesia</taxon>
    </lineage>
</organism>
<dbReference type="PANTHER" id="PTHR47219:SF9">
    <property type="entry name" value="GTPASE ACTIVATING PROTEIN AND CENTROSOME-ASSOCIATED, ISOFORM B"/>
    <property type="match status" value="1"/>
</dbReference>
<dbReference type="PROSITE" id="PS50086">
    <property type="entry name" value="TBC_RABGAP"/>
    <property type="match status" value="1"/>
</dbReference>
<dbReference type="GO" id="GO:0005096">
    <property type="term" value="F:GTPase activator activity"/>
    <property type="evidence" value="ECO:0007669"/>
    <property type="project" value="TreeGrafter"/>
</dbReference>
<dbReference type="InterPro" id="IPR000195">
    <property type="entry name" value="Rab-GAP-TBC_dom"/>
</dbReference>
<accession>A0AAD9UMU2</accession>
<dbReference type="EMBL" id="JALLKP010000005">
    <property type="protein sequence ID" value="KAK2195100.1"/>
    <property type="molecule type" value="Genomic_DNA"/>
</dbReference>
<dbReference type="Gene3D" id="1.10.8.270">
    <property type="entry name" value="putative rabgap domain of human tbc1 domain family member 14 like domains"/>
    <property type="match status" value="1"/>
</dbReference>
<dbReference type="RefSeq" id="XP_067801943.1">
    <property type="nucleotide sequence ID" value="XM_067948412.1"/>
</dbReference>
<dbReference type="KEGG" id="bdw:94337697"/>
<dbReference type="GO" id="GO:0031267">
    <property type="term" value="F:small GTPase binding"/>
    <property type="evidence" value="ECO:0007669"/>
    <property type="project" value="TreeGrafter"/>
</dbReference>
<reference evidence="2" key="1">
    <citation type="journal article" date="2023" name="Nat. Microbiol.">
        <title>Babesia duncani multi-omics identifies virulence factors and drug targets.</title>
        <authorList>
            <person name="Singh P."/>
            <person name="Lonardi S."/>
            <person name="Liang Q."/>
            <person name="Vydyam P."/>
            <person name="Khabirova E."/>
            <person name="Fang T."/>
            <person name="Gihaz S."/>
            <person name="Thekkiniath J."/>
            <person name="Munshi M."/>
            <person name="Abel S."/>
            <person name="Ciampossin L."/>
            <person name="Batugedara G."/>
            <person name="Gupta M."/>
            <person name="Lu X.M."/>
            <person name="Lenz T."/>
            <person name="Chakravarty S."/>
            <person name="Cornillot E."/>
            <person name="Hu Y."/>
            <person name="Ma W."/>
            <person name="Gonzalez L.M."/>
            <person name="Sanchez S."/>
            <person name="Estrada K."/>
            <person name="Sanchez-Flores A."/>
            <person name="Montero E."/>
            <person name="Harb O.S."/>
            <person name="Le Roch K.G."/>
            <person name="Mamoun C.B."/>
        </authorList>
    </citation>
    <scope>NUCLEOTIDE SEQUENCE</scope>
    <source>
        <strain evidence="2">WA1</strain>
    </source>
</reference>
<protein>
    <submittedName>
        <fullName evidence="2">Bifunctional Rab-GTPase-TBC domain superfamily/Rab-GTPase-TBC domain</fullName>
    </submittedName>
</protein>
<sequence>MTQVYRGIPQRFRWESWKVAFNFEHYHATLNAKYEEFSATENEYTAIIQVDVPRTFPELKVFDKEAQEQLSRILTAYVNYAPQVGYCQGMNFVAGLLLLVSGFNEVETFLGFVGMMNEFKLAQFYQPSFPLVQKNILAFESIYKVRQPLLHSHFVKEDVSVAVFLNQWFLTVFVVSLPLRMVVTLWDYILYNGIDSILPISLGLLNLLEPHLIKLKFENILAFLKDIKAADSKDDIRVGRAIVNQAHRISLDYENISQLIQSQTPTNYTLPKITFNRPRHASKDSEAFSVITKDFVALEKDTN</sequence>
<dbReference type="Proteomes" id="UP001214638">
    <property type="component" value="Unassembled WGS sequence"/>
</dbReference>